<sequence length="45" mass="4643">MLSGGGAAVGLNLTARSDGVYSSSGVSDWSLESWVAKLVDEMLPE</sequence>
<evidence type="ECO:0000313" key="2">
    <source>
        <dbReference type="Proteomes" id="UP000324897"/>
    </source>
</evidence>
<name>A0A5J9W5U6_9POAL</name>
<proteinExistence type="predicted"/>
<keyword evidence="2" id="KW-1185">Reference proteome</keyword>
<dbReference type="Gramene" id="TVU42710">
    <property type="protein sequence ID" value="TVU42710"/>
    <property type="gene ID" value="EJB05_09131"/>
</dbReference>
<evidence type="ECO:0000313" key="1">
    <source>
        <dbReference type="EMBL" id="TVU42710.1"/>
    </source>
</evidence>
<reference evidence="1 2" key="1">
    <citation type="journal article" date="2019" name="Sci. Rep.">
        <title>A high-quality genome of Eragrostis curvula grass provides insights into Poaceae evolution and supports new strategies to enhance forage quality.</title>
        <authorList>
            <person name="Carballo J."/>
            <person name="Santos B.A.C.M."/>
            <person name="Zappacosta D."/>
            <person name="Garbus I."/>
            <person name="Selva J.P."/>
            <person name="Gallo C.A."/>
            <person name="Diaz A."/>
            <person name="Albertini E."/>
            <person name="Caccamo M."/>
            <person name="Echenique V."/>
        </authorList>
    </citation>
    <scope>NUCLEOTIDE SEQUENCE [LARGE SCALE GENOMIC DNA]</scope>
    <source>
        <strain evidence="2">cv. Victoria</strain>
        <tissue evidence="1">Leaf</tissue>
    </source>
</reference>
<organism evidence="1 2">
    <name type="scientific">Eragrostis curvula</name>
    <name type="common">weeping love grass</name>
    <dbReference type="NCBI Taxonomy" id="38414"/>
    <lineage>
        <taxon>Eukaryota</taxon>
        <taxon>Viridiplantae</taxon>
        <taxon>Streptophyta</taxon>
        <taxon>Embryophyta</taxon>
        <taxon>Tracheophyta</taxon>
        <taxon>Spermatophyta</taxon>
        <taxon>Magnoliopsida</taxon>
        <taxon>Liliopsida</taxon>
        <taxon>Poales</taxon>
        <taxon>Poaceae</taxon>
        <taxon>PACMAD clade</taxon>
        <taxon>Chloridoideae</taxon>
        <taxon>Eragrostideae</taxon>
        <taxon>Eragrostidinae</taxon>
        <taxon>Eragrostis</taxon>
    </lineage>
</organism>
<dbReference type="EMBL" id="RWGY01000005">
    <property type="protein sequence ID" value="TVU42710.1"/>
    <property type="molecule type" value="Genomic_DNA"/>
</dbReference>
<feature type="non-terminal residue" evidence="1">
    <location>
        <position position="45"/>
    </location>
</feature>
<dbReference type="AlphaFoldDB" id="A0A5J9W5U6"/>
<gene>
    <name evidence="1" type="ORF">EJB05_09131</name>
</gene>
<accession>A0A5J9W5U6</accession>
<protein>
    <submittedName>
        <fullName evidence="1">Uncharacterized protein</fullName>
    </submittedName>
</protein>
<comment type="caution">
    <text evidence="1">The sequence shown here is derived from an EMBL/GenBank/DDBJ whole genome shotgun (WGS) entry which is preliminary data.</text>
</comment>
<dbReference type="Proteomes" id="UP000324897">
    <property type="component" value="Unassembled WGS sequence"/>
</dbReference>